<evidence type="ECO:0000313" key="5">
    <source>
        <dbReference type="Proteomes" id="UP000006854"/>
    </source>
</evidence>
<dbReference type="eggNOG" id="COG0799">
    <property type="taxonomic scope" value="Bacteria"/>
</dbReference>
<dbReference type="GO" id="GO:0005737">
    <property type="term" value="C:cytoplasm"/>
    <property type="evidence" value="ECO:0007669"/>
    <property type="project" value="UniProtKB-SubCell"/>
</dbReference>
<keyword evidence="2" id="KW-0810">Translation regulation</keyword>
<gene>
    <name evidence="2" type="primary">rsfS</name>
    <name evidence="4" type="ordered locus">SVEN_2359</name>
</gene>
<dbReference type="HOGENOM" id="CLU_092688_2_0_11"/>
<comment type="subunit">
    <text evidence="2">Interacts with ribosomal protein uL14 (rplN).</text>
</comment>
<dbReference type="InterPro" id="IPR004394">
    <property type="entry name" value="Iojap/RsfS/C7orf30"/>
</dbReference>
<evidence type="ECO:0000256" key="3">
    <source>
        <dbReference type="SAM" id="MobiDB-lite"/>
    </source>
</evidence>
<reference evidence="4 5" key="1">
    <citation type="journal article" date="2011" name="BMC Genomics">
        <title>Genome-wide analysis of the role of GlnR in Streptomyces venezuelae provides new insights into global nitrogen regulation in actinomycetes.</title>
        <authorList>
            <person name="Pullan S.T."/>
            <person name="Bibb M.J."/>
            <person name="Merrick M."/>
        </authorList>
    </citation>
    <scope>NUCLEOTIDE SEQUENCE [LARGE SCALE GENOMIC DNA]</scope>
    <source>
        <strain evidence="5">ATCC 10712 / CBS 650.69 / DSM 40230 / JCM 4526 / NBRC 13096 / PD 04745</strain>
    </source>
</reference>
<dbReference type="NCBIfam" id="TIGR00090">
    <property type="entry name" value="rsfS_iojap_ybeB"/>
    <property type="match status" value="1"/>
</dbReference>
<dbReference type="STRING" id="953739.SVEN_2359"/>
<comment type="similarity">
    <text evidence="1 2">Belongs to the Iojap/RsfS family.</text>
</comment>
<dbReference type="PANTHER" id="PTHR21043">
    <property type="entry name" value="IOJAP SUPERFAMILY ORTHOLOG"/>
    <property type="match status" value="1"/>
</dbReference>
<protein>
    <recommendedName>
        <fullName evidence="2">Ribosomal silencing factor RsfS</fullName>
    </recommendedName>
</protein>
<accession>F2R296</accession>
<sequence>MAGASAVRETLEGYWTADESLLVTATDRSIELVNAAAQAAADRLAHDIIAYDVSDVLSITDAFLLASAPNDRQVKSIVDEIEERLNKDLGAKPVRREGDRDARWILLDYVDIVVHVQHSEERVFYALERLWKDCPELPLPEDAAKTRGKGAEHAALTGVDLSEHAAGLPDEVDGELR</sequence>
<comment type="function">
    <text evidence="2">Functions as a ribosomal silencing factor. Interacts with ribosomal protein uL14 (rplN), blocking formation of intersubunit bridge B8. Prevents association of the 30S and 50S ribosomal subunits and the formation of functional ribosomes, thus repressing translation.</text>
</comment>
<name>F2R296_STRVP</name>
<feature type="compositionally biased region" description="Basic and acidic residues" evidence="3">
    <location>
        <begin position="142"/>
        <end position="152"/>
    </location>
</feature>
<dbReference type="InterPro" id="IPR043519">
    <property type="entry name" value="NT_sf"/>
</dbReference>
<dbReference type="Proteomes" id="UP000006854">
    <property type="component" value="Chromosome"/>
</dbReference>
<comment type="subcellular location">
    <subcellularLocation>
        <location evidence="2">Cytoplasm</location>
    </subcellularLocation>
</comment>
<dbReference type="GO" id="GO:0090071">
    <property type="term" value="P:negative regulation of ribosome biogenesis"/>
    <property type="evidence" value="ECO:0007669"/>
    <property type="project" value="UniProtKB-UniRule"/>
</dbReference>
<dbReference type="KEGG" id="sve:SVEN_2359"/>
<keyword evidence="2" id="KW-0963">Cytoplasm</keyword>
<dbReference type="Pfam" id="PF02410">
    <property type="entry name" value="RsfS"/>
    <property type="match status" value="1"/>
</dbReference>
<keyword evidence="5" id="KW-1185">Reference proteome</keyword>
<dbReference type="EMBL" id="FR845719">
    <property type="protein sequence ID" value="CCA55645.1"/>
    <property type="molecule type" value="Genomic_DNA"/>
</dbReference>
<dbReference type="HAMAP" id="MF_01477">
    <property type="entry name" value="Iojap_RsfS"/>
    <property type="match status" value="1"/>
</dbReference>
<dbReference type="Gene3D" id="3.30.460.10">
    <property type="entry name" value="Beta Polymerase, domain 2"/>
    <property type="match status" value="1"/>
</dbReference>
<evidence type="ECO:0000256" key="1">
    <source>
        <dbReference type="ARBA" id="ARBA00010574"/>
    </source>
</evidence>
<evidence type="ECO:0000256" key="2">
    <source>
        <dbReference type="HAMAP-Rule" id="MF_01477"/>
    </source>
</evidence>
<dbReference type="PANTHER" id="PTHR21043:SF0">
    <property type="entry name" value="MITOCHONDRIAL ASSEMBLY OF RIBOSOMAL LARGE SUBUNIT PROTEIN 1"/>
    <property type="match status" value="1"/>
</dbReference>
<keyword evidence="2" id="KW-0678">Repressor</keyword>
<organism evidence="4 5">
    <name type="scientific">Streptomyces venezuelae (strain ATCC 10712 / CBS 650.69 / DSM 40230 / JCM 4526 / NBRC 13096 / PD 04745)</name>
    <dbReference type="NCBI Taxonomy" id="953739"/>
    <lineage>
        <taxon>Bacteria</taxon>
        <taxon>Bacillati</taxon>
        <taxon>Actinomycetota</taxon>
        <taxon>Actinomycetes</taxon>
        <taxon>Kitasatosporales</taxon>
        <taxon>Streptomycetaceae</taxon>
        <taxon>Streptomyces</taxon>
    </lineage>
</organism>
<dbReference type="GO" id="GO:0043023">
    <property type="term" value="F:ribosomal large subunit binding"/>
    <property type="evidence" value="ECO:0007669"/>
    <property type="project" value="TreeGrafter"/>
</dbReference>
<dbReference type="PATRIC" id="fig|953739.5.peg.4516"/>
<dbReference type="GO" id="GO:0042256">
    <property type="term" value="P:cytosolic ribosome assembly"/>
    <property type="evidence" value="ECO:0007669"/>
    <property type="project" value="UniProtKB-UniRule"/>
</dbReference>
<evidence type="ECO:0000313" key="4">
    <source>
        <dbReference type="EMBL" id="CCA55645.1"/>
    </source>
</evidence>
<dbReference type="FunFam" id="3.30.460.10:FF:000008">
    <property type="entry name" value="Ribosomal silencing factor RsfS"/>
    <property type="match status" value="1"/>
</dbReference>
<dbReference type="GO" id="GO:0017148">
    <property type="term" value="P:negative regulation of translation"/>
    <property type="evidence" value="ECO:0007669"/>
    <property type="project" value="UniProtKB-UniRule"/>
</dbReference>
<dbReference type="SUPFAM" id="SSF81301">
    <property type="entry name" value="Nucleotidyltransferase"/>
    <property type="match status" value="1"/>
</dbReference>
<feature type="region of interest" description="Disordered" evidence="3">
    <location>
        <begin position="142"/>
        <end position="177"/>
    </location>
</feature>
<dbReference type="AlphaFoldDB" id="F2R296"/>
<proteinExistence type="inferred from homology"/>